<keyword evidence="1" id="KW-0547">Nucleotide-binding</keyword>
<proteinExistence type="predicted"/>
<evidence type="ECO:0000313" key="4">
    <source>
        <dbReference type="EMBL" id="KNC53894.1"/>
    </source>
</evidence>
<dbReference type="PROSITE" id="PS50893">
    <property type="entry name" value="ABC_TRANSPORTER_2"/>
    <property type="match status" value="1"/>
</dbReference>
<evidence type="ECO:0000256" key="2">
    <source>
        <dbReference type="ARBA" id="ARBA00022840"/>
    </source>
</evidence>
<dbReference type="InterPro" id="IPR027417">
    <property type="entry name" value="P-loop_NTPase"/>
</dbReference>
<dbReference type="RefSeq" id="XP_013754270.1">
    <property type="nucleotide sequence ID" value="XM_013898816.1"/>
</dbReference>
<organism evidence="4 5">
    <name type="scientific">Thecamonas trahens ATCC 50062</name>
    <dbReference type="NCBI Taxonomy" id="461836"/>
    <lineage>
        <taxon>Eukaryota</taxon>
        <taxon>Apusozoa</taxon>
        <taxon>Apusomonadida</taxon>
        <taxon>Apusomonadidae</taxon>
        <taxon>Thecamonas</taxon>
    </lineage>
</organism>
<dbReference type="EMBL" id="GL349483">
    <property type="protein sequence ID" value="KNC53894.1"/>
    <property type="molecule type" value="Genomic_DNA"/>
</dbReference>
<dbReference type="GO" id="GO:0005524">
    <property type="term" value="F:ATP binding"/>
    <property type="evidence" value="ECO:0007669"/>
    <property type="project" value="UniProtKB-KW"/>
</dbReference>
<keyword evidence="5" id="KW-1185">Reference proteome</keyword>
<evidence type="ECO:0000259" key="3">
    <source>
        <dbReference type="PROSITE" id="PS50893"/>
    </source>
</evidence>
<dbReference type="InterPro" id="IPR003439">
    <property type="entry name" value="ABC_transporter-like_ATP-bd"/>
</dbReference>
<dbReference type="OrthoDB" id="6512918at2759"/>
<dbReference type="eggNOG" id="KOG2355">
    <property type="taxonomic scope" value="Eukaryota"/>
</dbReference>
<sequence>MAASTGASDMEVVMAGGNASQGAGNGGAGDGVEAMAMEMTDAKAAESSLAMDAAVHVEELSYDYGGEKEVLFDVSLDFAPGTRTLLVGLNGTGKTTLLRILAGKHLVKHPVVVLGKDAYRATPRGLTFLGAEWAHNPVVRKDVVVADLIVSMGGNTYPDRRDELLALLGVEPTWRMHKVSDGQRRRVQLLLGLLKPWTLLLLDEVTVDLDVLVRHDLMAWLRHQTETRGATVVYATHIFDGLGDWATHVVHLCNGAVRRFVDLGECEELETLARAVPVSGRRSFGASPLLQLIEAWLSTELAEKKAAAAAAAASGVVAEPTPLQAKAEDVNRYGDKFYNYWG</sequence>
<protein>
    <submittedName>
        <fullName evidence="4">CCR4-Not complex subunit Caf16</fullName>
    </submittedName>
</protein>
<dbReference type="GeneID" id="25568224"/>
<dbReference type="SMART" id="SM00382">
    <property type="entry name" value="AAA"/>
    <property type="match status" value="1"/>
</dbReference>
<dbReference type="InterPro" id="IPR003593">
    <property type="entry name" value="AAA+_ATPase"/>
</dbReference>
<dbReference type="Proteomes" id="UP000054408">
    <property type="component" value="Unassembled WGS sequence"/>
</dbReference>
<dbReference type="STRING" id="461836.A0A0L0DNK3"/>
<evidence type="ECO:0000256" key="1">
    <source>
        <dbReference type="ARBA" id="ARBA00022741"/>
    </source>
</evidence>
<dbReference type="PANTHER" id="PTHR43158">
    <property type="entry name" value="SKFA PEPTIDE EXPORT ATP-BINDING PROTEIN SKFE"/>
    <property type="match status" value="1"/>
</dbReference>
<dbReference type="Gene3D" id="3.40.50.300">
    <property type="entry name" value="P-loop containing nucleotide triphosphate hydrolases"/>
    <property type="match status" value="1"/>
</dbReference>
<feature type="domain" description="ABC transporter" evidence="3">
    <location>
        <begin position="55"/>
        <end position="279"/>
    </location>
</feature>
<gene>
    <name evidence="4" type="ORF">AMSG_09854</name>
</gene>
<evidence type="ECO:0000313" key="5">
    <source>
        <dbReference type="Proteomes" id="UP000054408"/>
    </source>
</evidence>
<dbReference type="OMA" id="MRTVEQW"/>
<dbReference type="AlphaFoldDB" id="A0A0L0DNK3"/>
<name>A0A0L0DNK3_THETB</name>
<dbReference type="Pfam" id="PF00005">
    <property type="entry name" value="ABC_tran"/>
    <property type="match status" value="1"/>
</dbReference>
<dbReference type="PANTHER" id="PTHR43158:SF2">
    <property type="entry name" value="SKFA PEPTIDE EXPORT ATP-BINDING PROTEIN SKFE"/>
    <property type="match status" value="1"/>
</dbReference>
<keyword evidence="2" id="KW-0067">ATP-binding</keyword>
<dbReference type="GO" id="GO:0016887">
    <property type="term" value="F:ATP hydrolysis activity"/>
    <property type="evidence" value="ECO:0007669"/>
    <property type="project" value="InterPro"/>
</dbReference>
<accession>A0A0L0DNK3</accession>
<dbReference type="SUPFAM" id="SSF52540">
    <property type="entry name" value="P-loop containing nucleoside triphosphate hydrolases"/>
    <property type="match status" value="1"/>
</dbReference>
<reference evidence="4 5" key="1">
    <citation type="submission" date="2010-05" db="EMBL/GenBank/DDBJ databases">
        <title>The Genome Sequence of Thecamonas trahens ATCC 50062.</title>
        <authorList>
            <consortium name="The Broad Institute Genome Sequencing Platform"/>
            <person name="Russ C."/>
            <person name="Cuomo C."/>
            <person name="Shea T."/>
            <person name="Young S.K."/>
            <person name="Zeng Q."/>
            <person name="Koehrsen M."/>
            <person name="Haas B."/>
            <person name="Borodovsky M."/>
            <person name="Guigo R."/>
            <person name="Alvarado L."/>
            <person name="Berlin A."/>
            <person name="Bochicchio J."/>
            <person name="Borenstein D."/>
            <person name="Chapman S."/>
            <person name="Chen Z."/>
            <person name="Freedman E."/>
            <person name="Gellesch M."/>
            <person name="Goldberg J."/>
            <person name="Griggs A."/>
            <person name="Gujja S."/>
            <person name="Heilman E."/>
            <person name="Heiman D."/>
            <person name="Hepburn T."/>
            <person name="Howarth C."/>
            <person name="Jen D."/>
            <person name="Larson L."/>
            <person name="Mehta T."/>
            <person name="Park D."/>
            <person name="Pearson M."/>
            <person name="Roberts A."/>
            <person name="Saif S."/>
            <person name="Shenoy N."/>
            <person name="Sisk P."/>
            <person name="Stolte C."/>
            <person name="Sykes S."/>
            <person name="Thomson T."/>
            <person name="Walk T."/>
            <person name="White J."/>
            <person name="Yandava C."/>
            <person name="Burger G."/>
            <person name="Gray M.W."/>
            <person name="Holland P.W.H."/>
            <person name="King N."/>
            <person name="Lang F.B.F."/>
            <person name="Roger A.J."/>
            <person name="Ruiz-Trillo I."/>
            <person name="Lander E."/>
            <person name="Nusbaum C."/>
        </authorList>
    </citation>
    <scope>NUCLEOTIDE SEQUENCE [LARGE SCALE GENOMIC DNA]</scope>
    <source>
        <strain evidence="4 5">ATCC 50062</strain>
    </source>
</reference>